<protein>
    <recommendedName>
        <fullName evidence="10">Nucleoporin Nup82</fullName>
    </recommendedName>
</protein>
<dbReference type="GO" id="GO:0006606">
    <property type="term" value="P:protein import into nucleus"/>
    <property type="evidence" value="ECO:0007669"/>
    <property type="project" value="TreeGrafter"/>
</dbReference>
<evidence type="ECO:0000313" key="8">
    <source>
        <dbReference type="EMBL" id="GAV29374.1"/>
    </source>
</evidence>
<gene>
    <name evidence="8" type="ORF">PMKS-002856</name>
</gene>
<dbReference type="PANTHER" id="PTHR13257:SF0">
    <property type="entry name" value="NUCLEAR PORE COMPLEX PROTEIN NUP88"/>
    <property type="match status" value="1"/>
</dbReference>
<evidence type="ECO:0000256" key="4">
    <source>
        <dbReference type="ARBA" id="ARBA00022927"/>
    </source>
</evidence>
<keyword evidence="3" id="KW-0509">mRNA transport</keyword>
<evidence type="ECO:0000256" key="5">
    <source>
        <dbReference type="ARBA" id="ARBA00023010"/>
    </source>
</evidence>
<dbReference type="GO" id="GO:0000055">
    <property type="term" value="P:ribosomal large subunit export from nucleus"/>
    <property type="evidence" value="ECO:0007669"/>
    <property type="project" value="InterPro"/>
</dbReference>
<evidence type="ECO:0000256" key="1">
    <source>
        <dbReference type="ARBA" id="ARBA00004567"/>
    </source>
</evidence>
<dbReference type="OrthoDB" id="341482at2759"/>
<comment type="subcellular location">
    <subcellularLocation>
        <location evidence="1">Nucleus</location>
        <location evidence="1">Nuclear pore complex</location>
    </subcellularLocation>
</comment>
<evidence type="ECO:0000256" key="7">
    <source>
        <dbReference type="ARBA" id="ARBA00023242"/>
    </source>
</evidence>
<dbReference type="EMBL" id="BDGI01000114">
    <property type="protein sequence ID" value="GAV29374.1"/>
    <property type="molecule type" value="Genomic_DNA"/>
</dbReference>
<evidence type="ECO:0000256" key="3">
    <source>
        <dbReference type="ARBA" id="ARBA00022816"/>
    </source>
</evidence>
<dbReference type="AlphaFoldDB" id="A0A1Q2YIK8"/>
<keyword evidence="2" id="KW-0813">Transport</keyword>
<evidence type="ECO:0008006" key="10">
    <source>
        <dbReference type="Google" id="ProtNLM"/>
    </source>
</evidence>
<accession>A0A1Q2YIK8</accession>
<keyword evidence="5" id="KW-0811">Translocation</keyword>
<dbReference type="GO" id="GO:0006406">
    <property type="term" value="P:mRNA export from nucleus"/>
    <property type="evidence" value="ECO:0007669"/>
    <property type="project" value="TreeGrafter"/>
</dbReference>
<proteinExistence type="predicted"/>
<keyword evidence="6" id="KW-0906">Nuclear pore complex</keyword>
<dbReference type="InterPro" id="IPR037700">
    <property type="entry name" value="NUP88/NUP82"/>
</dbReference>
<evidence type="ECO:0000256" key="6">
    <source>
        <dbReference type="ARBA" id="ARBA00023132"/>
    </source>
</evidence>
<dbReference type="GO" id="GO:0017056">
    <property type="term" value="F:structural constituent of nuclear pore"/>
    <property type="evidence" value="ECO:0007669"/>
    <property type="project" value="InterPro"/>
</dbReference>
<evidence type="ECO:0000256" key="2">
    <source>
        <dbReference type="ARBA" id="ARBA00022448"/>
    </source>
</evidence>
<name>A0A1Q2YIK8_9ASCO</name>
<evidence type="ECO:0000313" key="9">
    <source>
        <dbReference type="Proteomes" id="UP000186136"/>
    </source>
</evidence>
<keyword evidence="9" id="KW-1185">Reference proteome</keyword>
<keyword evidence="7" id="KW-0539">Nucleus</keyword>
<dbReference type="GO" id="GO:0005643">
    <property type="term" value="C:nuclear pore"/>
    <property type="evidence" value="ECO:0007669"/>
    <property type="project" value="UniProtKB-SubCell"/>
</dbReference>
<dbReference type="GO" id="GO:0000056">
    <property type="term" value="P:ribosomal small subunit export from nucleus"/>
    <property type="evidence" value="ECO:0007669"/>
    <property type="project" value="InterPro"/>
</dbReference>
<organism evidence="8 9">
    <name type="scientific">Pichia membranifaciens</name>
    <dbReference type="NCBI Taxonomy" id="4926"/>
    <lineage>
        <taxon>Eukaryota</taxon>
        <taxon>Fungi</taxon>
        <taxon>Dikarya</taxon>
        <taxon>Ascomycota</taxon>
        <taxon>Saccharomycotina</taxon>
        <taxon>Pichiomycetes</taxon>
        <taxon>Pichiales</taxon>
        <taxon>Pichiaceae</taxon>
        <taxon>Pichia</taxon>
    </lineage>
</organism>
<sequence length="747" mass="84935">MNLYFKTSIINHSKDFTSSEFYRTITRKNGSEIITVSNGEITLTQLNTDNSPQIKIAEGLPFEPIEVLMNECEQLLCVYDQTNCWLFSLNKEGTSITFTVTYKVKLDLAEDEKVLQVVFNNVSKYQSEIVVLTTTEIRAYNTNMSLKSPVIRYNFKKEYEKSISSNTYDFNDPIIDPVSICFASCPPNSAFDFEEAEYFSGNTPQNDLTLFLLTADASVYQIFPFFPYELSNTKDWIEALFDLISLLFNSTSDNIEQFEMMASVKVSALLSKAPNPGSIEIGNVLPSVYRKGKITGPLSMESFPEDLYAFEAIKLLSLPNDLLIIVFNHAVVVFNRNSKAKMIFEDQTIETADSILLLDSIIFNKNDGDVSTAMVHPVTHDSIFIIISNGSLIQVDFSKWIEPLTTGLKTGDLSEFDRLCQSGDLPTEVITLGKMHLPKEKPVIGELTLRTHENNIWFSWNTRDVYAMVIKANTSDVLSMFLVSTSKTLTEETESFGDKENEKINSNEKEKKGYKSLLGGDYEKEIKPRIKASLAKITEIKGVMQKFPSTILNEQNTTAAELKTVHELSELVTSGQLILFRILSMISDRLRLMTNEYHNQINTYHQILLQKEAAIGNFFRLKGAYLDAVDRQKKLNARMVNVMSNVEKLESTNNMKSVSISYQENAYFKELARIRDFTVKKESELGEVENLLMNIKNADRSVLTENKDVLLKDFESKRSLEKLKQQLETQDKFVEYLVGLLRKLNMG</sequence>
<dbReference type="Proteomes" id="UP000186136">
    <property type="component" value="Unassembled WGS sequence"/>
</dbReference>
<reference evidence="8 9" key="1">
    <citation type="submission" date="2016-08" db="EMBL/GenBank/DDBJ databases">
        <title>Whole genome shotgun sequence of Pichia membranifaciens KS47-1.</title>
        <authorList>
            <person name="Konishi M."/>
            <person name="Ishida M."/>
            <person name="Arakawa T."/>
            <person name="Kato Y."/>
            <person name="Horiuchi J."/>
        </authorList>
    </citation>
    <scope>NUCLEOTIDE SEQUENCE [LARGE SCALE GENOMIC DNA]</scope>
    <source>
        <strain evidence="8 9">KS47-1</strain>
    </source>
</reference>
<keyword evidence="4" id="KW-0653">Protein transport</keyword>
<dbReference type="PANTHER" id="PTHR13257">
    <property type="entry name" value="NUCLEOPORIN NUP84-RELATED"/>
    <property type="match status" value="1"/>
</dbReference>
<comment type="caution">
    <text evidence="8">The sequence shown here is derived from an EMBL/GenBank/DDBJ whole genome shotgun (WGS) entry which is preliminary data.</text>
</comment>